<evidence type="ECO:0000313" key="1">
    <source>
        <dbReference type="EMBL" id="MFD2275052.1"/>
    </source>
</evidence>
<reference evidence="2" key="1">
    <citation type="journal article" date="2019" name="Int. J. Syst. Evol. Microbiol.">
        <title>The Global Catalogue of Microorganisms (GCM) 10K type strain sequencing project: providing services to taxonomists for standard genome sequencing and annotation.</title>
        <authorList>
            <consortium name="The Broad Institute Genomics Platform"/>
            <consortium name="The Broad Institute Genome Sequencing Center for Infectious Disease"/>
            <person name="Wu L."/>
            <person name="Ma J."/>
        </authorList>
    </citation>
    <scope>NUCLEOTIDE SEQUENCE [LARGE SCALE GENOMIC DNA]</scope>
    <source>
        <strain evidence="2">JCM 16545</strain>
    </source>
</reference>
<protein>
    <submittedName>
        <fullName evidence="1">Uncharacterized protein</fullName>
    </submittedName>
</protein>
<sequence>MNKHADENRNAPILVFLPSSPAPPYGASSPTLDTLLQEHAIAISQLI</sequence>
<comment type="caution">
    <text evidence="1">The sequence shown here is derived from an EMBL/GenBank/DDBJ whole genome shotgun (WGS) entry which is preliminary data.</text>
</comment>
<keyword evidence="2" id="KW-1185">Reference proteome</keyword>
<name>A0ABW5DXL0_9BACT</name>
<dbReference type="EMBL" id="JBHUJC010000001">
    <property type="protein sequence ID" value="MFD2275052.1"/>
    <property type="molecule type" value="Genomic_DNA"/>
</dbReference>
<proteinExistence type="predicted"/>
<dbReference type="Proteomes" id="UP001597297">
    <property type="component" value="Unassembled WGS sequence"/>
</dbReference>
<gene>
    <name evidence="1" type="ORF">ACFSQZ_01095</name>
</gene>
<dbReference type="RefSeq" id="WP_377095958.1">
    <property type="nucleotide sequence ID" value="NZ_JBHSJM010000001.1"/>
</dbReference>
<accession>A0ABW5DXL0</accession>
<organism evidence="1 2">
    <name type="scientific">Rubritalea spongiae</name>
    <dbReference type="NCBI Taxonomy" id="430797"/>
    <lineage>
        <taxon>Bacteria</taxon>
        <taxon>Pseudomonadati</taxon>
        <taxon>Verrucomicrobiota</taxon>
        <taxon>Verrucomicrobiia</taxon>
        <taxon>Verrucomicrobiales</taxon>
        <taxon>Rubritaleaceae</taxon>
        <taxon>Rubritalea</taxon>
    </lineage>
</organism>
<evidence type="ECO:0000313" key="2">
    <source>
        <dbReference type="Proteomes" id="UP001597297"/>
    </source>
</evidence>